<sequence length="244" mass="26052">MTAAGVLYDLRDVRKARGGARGRFRLDIPELTVLRGEVVIVRGPSGCGKSTLLDLLAMTLRPDDAERFTFDPGQGPVSIHASWRHNQDGLSSLRGAFVGYIVQTGGLLPYLSARENIELPARLAGRYDPQRVRALAEHLDIAHLLARSPGSLSVGERQRVAIARALAHDPGVVIADEPTAALDPVNAEVTFRLLLELVTGIGTTAIVATHDPNRGAGSGFALIEPVLERSGDDIRAVFSRGGLS</sequence>
<dbReference type="EMBL" id="JAGINP010000020">
    <property type="protein sequence ID" value="MBP2295257.1"/>
    <property type="molecule type" value="Genomic_DNA"/>
</dbReference>
<comment type="caution">
    <text evidence="5">The sequence shown here is derived from an EMBL/GenBank/DDBJ whole genome shotgun (WGS) entry which is preliminary data.</text>
</comment>
<keyword evidence="2" id="KW-0547">Nucleotide-binding</keyword>
<dbReference type="SUPFAM" id="SSF52540">
    <property type="entry name" value="P-loop containing nucleoside triphosphate hydrolases"/>
    <property type="match status" value="1"/>
</dbReference>
<evidence type="ECO:0000256" key="3">
    <source>
        <dbReference type="ARBA" id="ARBA00022840"/>
    </source>
</evidence>
<proteinExistence type="inferred from homology"/>
<dbReference type="InterPro" id="IPR017871">
    <property type="entry name" value="ABC_transporter-like_CS"/>
</dbReference>
<evidence type="ECO:0000256" key="1">
    <source>
        <dbReference type="ARBA" id="ARBA00005417"/>
    </source>
</evidence>
<dbReference type="InterPro" id="IPR027417">
    <property type="entry name" value="P-loop_NTPase"/>
</dbReference>
<dbReference type="Gene3D" id="3.40.50.300">
    <property type="entry name" value="P-loop containing nucleotide triphosphate hydrolases"/>
    <property type="match status" value="1"/>
</dbReference>
<dbReference type="PANTHER" id="PTHR24220:SF689">
    <property type="entry name" value="LIPOPROTEIN-RELEASING SYSTEM ATP-BINDING PROTEIN LOLD"/>
    <property type="match status" value="1"/>
</dbReference>
<dbReference type="InterPro" id="IPR003439">
    <property type="entry name" value="ABC_transporter-like_ATP-bd"/>
</dbReference>
<evidence type="ECO:0000313" key="6">
    <source>
        <dbReference type="Proteomes" id="UP000781958"/>
    </source>
</evidence>
<evidence type="ECO:0000313" key="5">
    <source>
        <dbReference type="EMBL" id="MBP2295257.1"/>
    </source>
</evidence>
<feature type="domain" description="ABC transporter" evidence="4">
    <location>
        <begin position="8"/>
        <end position="239"/>
    </location>
</feature>
<accession>A0ABS4SS42</accession>
<dbReference type="PROSITE" id="PS00211">
    <property type="entry name" value="ABC_TRANSPORTER_1"/>
    <property type="match status" value="1"/>
</dbReference>
<keyword evidence="3 5" id="KW-0067">ATP-binding</keyword>
<dbReference type="InterPro" id="IPR015854">
    <property type="entry name" value="ABC_transpr_LolD-like"/>
</dbReference>
<dbReference type="PROSITE" id="PS50893">
    <property type="entry name" value="ABC_TRANSPORTER_2"/>
    <property type="match status" value="1"/>
</dbReference>
<keyword evidence="6" id="KW-1185">Reference proteome</keyword>
<dbReference type="SMART" id="SM00382">
    <property type="entry name" value="AAA"/>
    <property type="match status" value="1"/>
</dbReference>
<comment type="similarity">
    <text evidence="1">Belongs to the ABC transporter superfamily.</text>
</comment>
<evidence type="ECO:0000259" key="4">
    <source>
        <dbReference type="PROSITE" id="PS50893"/>
    </source>
</evidence>
<dbReference type="Proteomes" id="UP000781958">
    <property type="component" value="Unassembled WGS sequence"/>
</dbReference>
<dbReference type="Pfam" id="PF00005">
    <property type="entry name" value="ABC_tran"/>
    <property type="match status" value="1"/>
</dbReference>
<protein>
    <submittedName>
        <fullName evidence="5">ABC transport system ATP-binding protein</fullName>
    </submittedName>
</protein>
<dbReference type="InterPro" id="IPR003593">
    <property type="entry name" value="AAA+_ATPase"/>
</dbReference>
<dbReference type="GO" id="GO:0005524">
    <property type="term" value="F:ATP binding"/>
    <property type="evidence" value="ECO:0007669"/>
    <property type="project" value="UniProtKB-KW"/>
</dbReference>
<gene>
    <name evidence="5" type="ORF">J2851_005060</name>
</gene>
<dbReference type="RefSeq" id="WP_209769673.1">
    <property type="nucleotide sequence ID" value="NZ_JAGINP010000020.1"/>
</dbReference>
<name>A0ABS4SS42_9PROT</name>
<organism evidence="5 6">
    <name type="scientific">Azospirillum rugosum</name>
    <dbReference type="NCBI Taxonomy" id="416170"/>
    <lineage>
        <taxon>Bacteria</taxon>
        <taxon>Pseudomonadati</taxon>
        <taxon>Pseudomonadota</taxon>
        <taxon>Alphaproteobacteria</taxon>
        <taxon>Rhodospirillales</taxon>
        <taxon>Azospirillaceae</taxon>
        <taxon>Azospirillum</taxon>
    </lineage>
</organism>
<reference evidence="5 6" key="1">
    <citation type="submission" date="2021-03" db="EMBL/GenBank/DDBJ databases">
        <title>Genomic Encyclopedia of Type Strains, Phase III (KMG-III): the genomes of soil and plant-associated and newly described type strains.</title>
        <authorList>
            <person name="Whitman W."/>
        </authorList>
    </citation>
    <scope>NUCLEOTIDE SEQUENCE [LARGE SCALE GENOMIC DNA]</scope>
    <source>
        <strain evidence="5 6">IMMIB AFH-6</strain>
    </source>
</reference>
<dbReference type="PANTHER" id="PTHR24220">
    <property type="entry name" value="IMPORT ATP-BINDING PROTEIN"/>
    <property type="match status" value="1"/>
</dbReference>
<evidence type="ECO:0000256" key="2">
    <source>
        <dbReference type="ARBA" id="ARBA00022741"/>
    </source>
</evidence>